<protein>
    <submittedName>
        <fullName evidence="1">Uncharacterized protein</fullName>
    </submittedName>
</protein>
<comment type="caution">
    <text evidence="1">The sequence shown here is derived from an EMBL/GenBank/DDBJ whole genome shotgun (WGS) entry which is preliminary data.</text>
</comment>
<accession>A0ABV5YY75</accession>
<name>A0ABV5YY75_9ACTN</name>
<gene>
    <name evidence="1" type="ORF">ACFFNX_42995</name>
</gene>
<evidence type="ECO:0000313" key="1">
    <source>
        <dbReference type="EMBL" id="MFB9838937.1"/>
    </source>
</evidence>
<keyword evidence="2" id="KW-1185">Reference proteome</keyword>
<sequence length="63" mass="6492">AEPRFTAALTDGLMWFRRDDPPPVVAATLGEAGALHGAAAAALDQVLTEDGLNAWAADRSATT</sequence>
<feature type="non-terminal residue" evidence="1">
    <location>
        <position position="1"/>
    </location>
</feature>
<dbReference type="EMBL" id="JBHLZP010000603">
    <property type="protein sequence ID" value="MFB9838937.1"/>
    <property type="molecule type" value="Genomic_DNA"/>
</dbReference>
<reference evidence="1 2" key="1">
    <citation type="submission" date="2024-09" db="EMBL/GenBank/DDBJ databases">
        <authorList>
            <person name="Sun Q."/>
            <person name="Mori K."/>
        </authorList>
    </citation>
    <scope>NUCLEOTIDE SEQUENCE [LARGE SCALE GENOMIC DNA]</scope>
    <source>
        <strain evidence="1 2">TBRC 0563</strain>
    </source>
</reference>
<dbReference type="RefSeq" id="WP_378212019.1">
    <property type="nucleotide sequence ID" value="NZ_JBHLZP010000603.1"/>
</dbReference>
<proteinExistence type="predicted"/>
<dbReference type="Proteomes" id="UP001589627">
    <property type="component" value="Unassembled WGS sequence"/>
</dbReference>
<evidence type="ECO:0000313" key="2">
    <source>
        <dbReference type="Proteomes" id="UP001589627"/>
    </source>
</evidence>
<organism evidence="1 2">
    <name type="scientific">Actinoallomurus acaciae</name>
    <dbReference type="NCBI Taxonomy" id="502577"/>
    <lineage>
        <taxon>Bacteria</taxon>
        <taxon>Bacillati</taxon>
        <taxon>Actinomycetota</taxon>
        <taxon>Actinomycetes</taxon>
        <taxon>Streptosporangiales</taxon>
        <taxon>Thermomonosporaceae</taxon>
        <taxon>Actinoallomurus</taxon>
    </lineage>
</organism>